<organism evidence="2 3">
    <name type="scientific">Streptomyces kaempferi</name>
    <dbReference type="NCBI Taxonomy" id="333725"/>
    <lineage>
        <taxon>Bacteria</taxon>
        <taxon>Bacillati</taxon>
        <taxon>Actinomycetota</taxon>
        <taxon>Actinomycetes</taxon>
        <taxon>Kitasatosporales</taxon>
        <taxon>Streptomycetaceae</taxon>
        <taxon>Streptomyces</taxon>
    </lineage>
</organism>
<evidence type="ECO:0000313" key="2">
    <source>
        <dbReference type="EMBL" id="MFD1310596.1"/>
    </source>
</evidence>
<dbReference type="Gene3D" id="3.40.50.300">
    <property type="entry name" value="P-loop containing nucleotide triphosphate hydrolases"/>
    <property type="match status" value="1"/>
</dbReference>
<evidence type="ECO:0000259" key="1">
    <source>
        <dbReference type="Pfam" id="PF00004"/>
    </source>
</evidence>
<comment type="caution">
    <text evidence="2">The sequence shown here is derived from an EMBL/GenBank/DDBJ whole genome shotgun (WGS) entry which is preliminary data.</text>
</comment>
<name>A0ABW3XLW7_9ACTN</name>
<dbReference type="EMBL" id="JBHTMM010000056">
    <property type="protein sequence ID" value="MFD1310596.1"/>
    <property type="molecule type" value="Genomic_DNA"/>
</dbReference>
<proteinExistence type="predicted"/>
<dbReference type="Proteomes" id="UP001597058">
    <property type="component" value="Unassembled WGS sequence"/>
</dbReference>
<protein>
    <submittedName>
        <fullName evidence="2">AAA family ATPase</fullName>
    </submittedName>
</protein>
<dbReference type="RefSeq" id="WP_381239200.1">
    <property type="nucleotide sequence ID" value="NZ_JBHSKH010000071.1"/>
</dbReference>
<dbReference type="Pfam" id="PF00004">
    <property type="entry name" value="AAA"/>
    <property type="match status" value="1"/>
</dbReference>
<reference evidence="3" key="1">
    <citation type="journal article" date="2019" name="Int. J. Syst. Evol. Microbiol.">
        <title>The Global Catalogue of Microorganisms (GCM) 10K type strain sequencing project: providing services to taxonomists for standard genome sequencing and annotation.</title>
        <authorList>
            <consortium name="The Broad Institute Genomics Platform"/>
            <consortium name="The Broad Institute Genome Sequencing Center for Infectious Disease"/>
            <person name="Wu L."/>
            <person name="Ma J."/>
        </authorList>
    </citation>
    <scope>NUCLEOTIDE SEQUENCE [LARGE SCALE GENOMIC DNA]</scope>
    <source>
        <strain evidence="3">CGMCC 4.7020</strain>
    </source>
</reference>
<gene>
    <name evidence="2" type="ORF">ACFQ5X_32760</name>
</gene>
<evidence type="ECO:0000313" key="3">
    <source>
        <dbReference type="Proteomes" id="UP001597058"/>
    </source>
</evidence>
<sequence>MKRILVVGITGAGKTTMAQALAARLQLSFHEMDALKFTGPQWASNPGLQQQVASIAAPRGGSSTPSATRKSAICCGRMPTR</sequence>
<accession>A0ABW3XLW7</accession>
<dbReference type="InterPro" id="IPR027417">
    <property type="entry name" value="P-loop_NTPase"/>
</dbReference>
<dbReference type="SUPFAM" id="SSF52540">
    <property type="entry name" value="P-loop containing nucleoside triphosphate hydrolases"/>
    <property type="match status" value="1"/>
</dbReference>
<dbReference type="InterPro" id="IPR003959">
    <property type="entry name" value="ATPase_AAA_core"/>
</dbReference>
<feature type="domain" description="ATPase AAA-type core" evidence="1">
    <location>
        <begin position="4"/>
        <end position="54"/>
    </location>
</feature>
<keyword evidence="3" id="KW-1185">Reference proteome</keyword>